<evidence type="ECO:0000313" key="3">
    <source>
        <dbReference type="Proteomes" id="UP000590749"/>
    </source>
</evidence>
<reference evidence="2 3" key="1">
    <citation type="submission" date="2020-08" db="EMBL/GenBank/DDBJ databases">
        <title>Genomic Encyclopedia of Type Strains, Phase III (KMG-III): the genomes of soil and plant-associated and newly described type strains.</title>
        <authorList>
            <person name="Whitman W."/>
        </authorList>
    </citation>
    <scope>NUCLEOTIDE SEQUENCE [LARGE SCALE GENOMIC DNA]</scope>
    <source>
        <strain evidence="2 3">CECT 3287</strain>
    </source>
</reference>
<feature type="domain" description="DeoxyPurine in DNA protein A" evidence="1">
    <location>
        <begin position="6"/>
        <end position="261"/>
    </location>
</feature>
<dbReference type="Proteomes" id="UP000590749">
    <property type="component" value="Unassembled WGS sequence"/>
</dbReference>
<dbReference type="EMBL" id="JACHXF010000017">
    <property type="protein sequence ID" value="MBB3098924.1"/>
    <property type="molecule type" value="Genomic_DNA"/>
</dbReference>
<sequence length="285" mass="31851">MSDLCFYLGTHQPHWLASPALPRDANLFISHRRLAGRKSLPKARVRWALDSGGFSELSMFGEWRTSPAEYVAAVQRYDDEIGLLGWAAPQDWMAEPFMLAKTGLSVEEHQRRTVANFLELRAMWQAIDPSDELRSAPEFCVFMPVLQGWRLADYLRCADMYADAGVDLTHFPVVGVGSVCRRQATDEIGEIFETLSVLDIDMHGFGVKSVGLRRYGRYLSSADSMAWSFQARRAERLPGCVGHKNCANCLRYALKWRAEMLGSLAGQEEAFQPALPLWAGTGAAA</sequence>
<protein>
    <recommendedName>
        <fullName evidence="1">DeoxyPurine in DNA protein A domain-containing protein</fullName>
    </recommendedName>
</protein>
<dbReference type="RefSeq" id="WP_203834010.1">
    <property type="nucleotide sequence ID" value="NZ_BMPW01000020.1"/>
</dbReference>
<gene>
    <name evidence="2" type="ORF">FHR83_006630</name>
</gene>
<dbReference type="AlphaFoldDB" id="A0A7W5ANA4"/>
<keyword evidence="3" id="KW-1185">Reference proteome</keyword>
<organism evidence="2 3">
    <name type="scientific">Actinoplanes campanulatus</name>
    <dbReference type="NCBI Taxonomy" id="113559"/>
    <lineage>
        <taxon>Bacteria</taxon>
        <taxon>Bacillati</taxon>
        <taxon>Actinomycetota</taxon>
        <taxon>Actinomycetes</taxon>
        <taxon>Micromonosporales</taxon>
        <taxon>Micromonosporaceae</taxon>
        <taxon>Actinoplanes</taxon>
    </lineage>
</organism>
<dbReference type="InterPro" id="IPR055645">
    <property type="entry name" value="DpdA"/>
</dbReference>
<evidence type="ECO:0000259" key="1">
    <source>
        <dbReference type="Pfam" id="PF23859"/>
    </source>
</evidence>
<dbReference type="Pfam" id="PF23859">
    <property type="entry name" value="DpdA"/>
    <property type="match status" value="1"/>
</dbReference>
<evidence type="ECO:0000313" key="2">
    <source>
        <dbReference type="EMBL" id="MBB3098924.1"/>
    </source>
</evidence>
<name>A0A7W5ANA4_9ACTN</name>
<proteinExistence type="predicted"/>
<accession>A0A7W5ANA4</accession>
<comment type="caution">
    <text evidence="2">The sequence shown here is derived from an EMBL/GenBank/DDBJ whole genome shotgun (WGS) entry which is preliminary data.</text>
</comment>